<dbReference type="GO" id="GO:0016491">
    <property type="term" value="F:oxidoreductase activity"/>
    <property type="evidence" value="ECO:0007669"/>
    <property type="project" value="UniProtKB-KW"/>
</dbReference>
<sequence length="339" mass="36596">MFRSQLSQFFPRKPAFTEPDVASQQGKVFLVTGGASGIGLEIAKILYQKGGRVDIAGRSEENARRAIRDIQTATPSSSNGSLEYLHLDLSDLTTVQPAVTAFKAKEPALHVLFNNAGVSQPPLGSLSAQDIELQLATNCLGPFLLTQLLLPTLEATAAATSPSAPGTVRVVWTASQMMELTAPPEVLVMSELRAPPKDTTRNYVNSKTGNYLLAVELARQQQQKQTQAASLGSNAAPVLSVSTNPGAASTNLFRHTRLMGYLAWPLLQPARLAALTQLYAGLSGDVAVEGNGCYVVPWGRVAKFMRQDLRDAAKLEEDRGSGRAREFWEFCEEMTGGYR</sequence>
<dbReference type="Pfam" id="PF00106">
    <property type="entry name" value="adh_short"/>
    <property type="match status" value="1"/>
</dbReference>
<dbReference type="InterPro" id="IPR002347">
    <property type="entry name" value="SDR_fam"/>
</dbReference>
<dbReference type="InterPro" id="IPR036291">
    <property type="entry name" value="NAD(P)-bd_dom_sf"/>
</dbReference>
<evidence type="ECO:0000256" key="1">
    <source>
        <dbReference type="ARBA" id="ARBA00006484"/>
    </source>
</evidence>
<dbReference type="AlphaFoldDB" id="A0AAN6SSE4"/>
<reference evidence="5" key="1">
    <citation type="journal article" date="2023" name="Mol. Phylogenet. Evol.">
        <title>Genome-scale phylogeny and comparative genomics of the fungal order Sordariales.</title>
        <authorList>
            <person name="Hensen N."/>
            <person name="Bonometti L."/>
            <person name="Westerberg I."/>
            <person name="Brannstrom I.O."/>
            <person name="Guillou S."/>
            <person name="Cros-Aarteil S."/>
            <person name="Calhoun S."/>
            <person name="Haridas S."/>
            <person name="Kuo A."/>
            <person name="Mondo S."/>
            <person name="Pangilinan J."/>
            <person name="Riley R."/>
            <person name="LaButti K."/>
            <person name="Andreopoulos B."/>
            <person name="Lipzen A."/>
            <person name="Chen C."/>
            <person name="Yan M."/>
            <person name="Daum C."/>
            <person name="Ng V."/>
            <person name="Clum A."/>
            <person name="Steindorff A."/>
            <person name="Ohm R.A."/>
            <person name="Martin F."/>
            <person name="Silar P."/>
            <person name="Natvig D.O."/>
            <person name="Lalanne C."/>
            <person name="Gautier V."/>
            <person name="Ament-Velasquez S.L."/>
            <person name="Kruys A."/>
            <person name="Hutchinson M.I."/>
            <person name="Powell A.J."/>
            <person name="Barry K."/>
            <person name="Miller A.N."/>
            <person name="Grigoriev I.V."/>
            <person name="Debuchy R."/>
            <person name="Gladieux P."/>
            <person name="Hiltunen Thoren M."/>
            <person name="Johannesson H."/>
        </authorList>
    </citation>
    <scope>NUCLEOTIDE SEQUENCE [LARGE SCALE GENOMIC DNA]</scope>
    <source>
        <strain evidence="5">CBS 284.82</strain>
    </source>
</reference>
<organism evidence="4 5">
    <name type="scientific">Parachaetomium inaequale</name>
    <dbReference type="NCBI Taxonomy" id="2588326"/>
    <lineage>
        <taxon>Eukaryota</taxon>
        <taxon>Fungi</taxon>
        <taxon>Dikarya</taxon>
        <taxon>Ascomycota</taxon>
        <taxon>Pezizomycotina</taxon>
        <taxon>Sordariomycetes</taxon>
        <taxon>Sordariomycetidae</taxon>
        <taxon>Sordariales</taxon>
        <taxon>Chaetomiaceae</taxon>
        <taxon>Parachaetomium</taxon>
    </lineage>
</organism>
<name>A0AAN6SSE4_9PEZI</name>
<protein>
    <recommendedName>
        <fullName evidence="6">Short-chain dehydrogenase</fullName>
    </recommendedName>
</protein>
<comment type="similarity">
    <text evidence="1">Belongs to the short-chain dehydrogenases/reductases (SDR) family.</text>
</comment>
<evidence type="ECO:0000256" key="3">
    <source>
        <dbReference type="ARBA" id="ARBA00023002"/>
    </source>
</evidence>
<dbReference type="EMBL" id="MU854373">
    <property type="protein sequence ID" value="KAK4040595.1"/>
    <property type="molecule type" value="Genomic_DNA"/>
</dbReference>
<evidence type="ECO:0000313" key="5">
    <source>
        <dbReference type="Proteomes" id="UP001303115"/>
    </source>
</evidence>
<keyword evidence="2" id="KW-0521">NADP</keyword>
<dbReference type="Gene3D" id="3.40.50.720">
    <property type="entry name" value="NAD(P)-binding Rossmann-like Domain"/>
    <property type="match status" value="1"/>
</dbReference>
<accession>A0AAN6SSE4</accession>
<keyword evidence="3" id="KW-0560">Oxidoreductase</keyword>
<dbReference type="Proteomes" id="UP001303115">
    <property type="component" value="Unassembled WGS sequence"/>
</dbReference>
<keyword evidence="5" id="KW-1185">Reference proteome</keyword>
<proteinExistence type="inferred from homology"/>
<gene>
    <name evidence="4" type="ORF">C8A01DRAFT_15561</name>
</gene>
<dbReference type="PANTHER" id="PTHR24320:SF236">
    <property type="entry name" value="SHORT-CHAIN DEHYDROGENASE-RELATED"/>
    <property type="match status" value="1"/>
</dbReference>
<evidence type="ECO:0000313" key="4">
    <source>
        <dbReference type="EMBL" id="KAK4040595.1"/>
    </source>
</evidence>
<comment type="caution">
    <text evidence="4">The sequence shown here is derived from an EMBL/GenBank/DDBJ whole genome shotgun (WGS) entry which is preliminary data.</text>
</comment>
<evidence type="ECO:0000256" key="2">
    <source>
        <dbReference type="ARBA" id="ARBA00022857"/>
    </source>
</evidence>
<dbReference type="PANTHER" id="PTHR24320">
    <property type="entry name" value="RETINOL DEHYDROGENASE"/>
    <property type="match status" value="1"/>
</dbReference>
<dbReference type="SUPFAM" id="SSF51735">
    <property type="entry name" value="NAD(P)-binding Rossmann-fold domains"/>
    <property type="match status" value="1"/>
</dbReference>
<dbReference type="PRINTS" id="PR00081">
    <property type="entry name" value="GDHRDH"/>
</dbReference>
<evidence type="ECO:0008006" key="6">
    <source>
        <dbReference type="Google" id="ProtNLM"/>
    </source>
</evidence>